<gene>
    <name evidence="1" type="ORF">J0A64_03320</name>
</gene>
<evidence type="ECO:0000313" key="2">
    <source>
        <dbReference type="Proteomes" id="UP000813349"/>
    </source>
</evidence>
<dbReference type="EMBL" id="JAFKCP010000001">
    <property type="protein sequence ID" value="MBU3765634.1"/>
    <property type="molecule type" value="Genomic_DNA"/>
</dbReference>
<dbReference type="InterPro" id="IPR003458">
    <property type="entry name" value="Phage_T4_Gp38_tail_assem"/>
</dbReference>
<dbReference type="PANTHER" id="PTHR34413:SF2">
    <property type="entry name" value="PROPHAGE TAIL FIBER ASSEMBLY PROTEIN HOMOLOG TFAE-RELATED"/>
    <property type="match status" value="1"/>
</dbReference>
<protein>
    <submittedName>
        <fullName evidence="1">Tail fiber assembly protein</fullName>
    </submittedName>
</protein>
<sequence length="135" mass="14870">MNKYFYSPGSHGFYQSDIHTVIPDDAIEINVDEYHQLLDGQQKGMEIAPGAGGRPVLTEPVIDYVAQAQQVKNSLRLASDAQIAWRQDAVDAGIATEDETASLAEWKKYRVLLMRIDTSKAPDIVWPTPPGVVAS</sequence>
<dbReference type="Proteomes" id="UP000813349">
    <property type="component" value="Unassembled WGS sequence"/>
</dbReference>
<evidence type="ECO:0000313" key="1">
    <source>
        <dbReference type="EMBL" id="MBU3765634.1"/>
    </source>
</evidence>
<reference evidence="1 2" key="1">
    <citation type="journal article" date="2021" name="Clin. Infect. Dis.">
        <title>Rapid development of cefiderocol resistance in carbapenem-resistant Enterobacter cloacae during therapy is associated with heterogeneous mutations in the catecholate siderophore receptor cira.</title>
        <authorList>
            <person name="Klein S."/>
            <person name="Boutin S."/>
            <person name="Kocer K."/>
            <person name="Fiedler M.O."/>
            <person name="Storzinger D."/>
            <person name="Weigand M.A."/>
            <person name="Tan B."/>
            <person name="Richter D."/>
            <person name="Rupp C."/>
            <person name="Mieth M."/>
            <person name="Mehrabi A."/>
            <person name="Hackert T."/>
            <person name="Zimmermann S."/>
            <person name="Heeg K."/>
            <person name="Nurjadi D."/>
        </authorList>
    </citation>
    <scope>NUCLEOTIDE SEQUENCE [LARGE SCALE GENOMIC DNA]</scope>
    <source>
        <strain evidence="1 2">BK34275</strain>
    </source>
</reference>
<comment type="caution">
    <text evidence="1">The sequence shown here is derived from an EMBL/GenBank/DDBJ whole genome shotgun (WGS) entry which is preliminary data.</text>
</comment>
<dbReference type="AlphaFoldDB" id="A0ABD4R1Q4"/>
<dbReference type="InterPro" id="IPR051220">
    <property type="entry name" value="TFA_Chaperone"/>
</dbReference>
<dbReference type="Pfam" id="PF02413">
    <property type="entry name" value="Caudo_TAP"/>
    <property type="match status" value="1"/>
</dbReference>
<name>A0ABD4R1Q4_9ENTR</name>
<proteinExistence type="predicted"/>
<dbReference type="PANTHER" id="PTHR34413">
    <property type="entry name" value="PROPHAGE TAIL FIBER ASSEMBLY PROTEIN HOMOLOG TFAE-RELATED-RELATED"/>
    <property type="match status" value="1"/>
</dbReference>
<organism evidence="1 2">
    <name type="scientific">Enterobacter roggenkampii</name>
    <dbReference type="NCBI Taxonomy" id="1812935"/>
    <lineage>
        <taxon>Bacteria</taxon>
        <taxon>Pseudomonadati</taxon>
        <taxon>Pseudomonadota</taxon>
        <taxon>Gammaproteobacteria</taxon>
        <taxon>Enterobacterales</taxon>
        <taxon>Enterobacteriaceae</taxon>
        <taxon>Enterobacter</taxon>
        <taxon>Enterobacter cloacae complex</taxon>
    </lineage>
</organism>
<accession>A0ABD4R1Q4</accession>